<dbReference type="EMBL" id="JBEVCJ010000015">
    <property type="protein sequence ID" value="MET1255970.1"/>
    <property type="molecule type" value="Genomic_DNA"/>
</dbReference>
<gene>
    <name evidence="2" type="ORF">ABVT43_12590</name>
</gene>
<evidence type="ECO:0000313" key="3">
    <source>
        <dbReference type="Proteomes" id="UP001548189"/>
    </source>
</evidence>
<protein>
    <submittedName>
        <fullName evidence="2">Carboxypeptidase-like regulatory domain-containing protein</fullName>
    </submittedName>
</protein>
<dbReference type="RefSeq" id="WP_353896556.1">
    <property type="nucleotide sequence ID" value="NZ_JBEVCJ010000015.1"/>
</dbReference>
<name>A0ABV2BVM6_9GAMM</name>
<accession>A0ABV2BVM6</accession>
<feature type="domain" description="DUF6795" evidence="1">
    <location>
        <begin position="15"/>
        <end position="102"/>
    </location>
</feature>
<evidence type="ECO:0000313" key="2">
    <source>
        <dbReference type="EMBL" id="MET1255970.1"/>
    </source>
</evidence>
<sequence>MAFLDYFQFYLFSAVKGRVHDNGTPLVGAKLTRTAQDAFNSKTYTDYAYTNDDGYFEFAPIKIWIFRPFIEPRSFQEIKVRYQGKEKLAWEMTKRDFTHGCEIAFSHKAKTTPIEVDCNWSSSENKIQKILLSIDATTLLLGFATILNVKNKD</sequence>
<comment type="caution">
    <text evidence="2">The sequence shown here is derived from an EMBL/GenBank/DDBJ whole genome shotgun (WGS) entry which is preliminary data.</text>
</comment>
<reference evidence="2 3" key="1">
    <citation type="submission" date="2024-06" db="EMBL/GenBank/DDBJ databases">
        <authorList>
            <person name="Li F."/>
        </authorList>
    </citation>
    <scope>NUCLEOTIDE SEQUENCE [LARGE SCALE GENOMIC DNA]</scope>
    <source>
        <strain evidence="2 3">GXAS 311</strain>
    </source>
</reference>
<dbReference type="Pfam" id="PF20598">
    <property type="entry name" value="DUF6795"/>
    <property type="match status" value="1"/>
</dbReference>
<organism evidence="2 3">
    <name type="scientific">Aliikangiella maris</name>
    <dbReference type="NCBI Taxonomy" id="3162458"/>
    <lineage>
        <taxon>Bacteria</taxon>
        <taxon>Pseudomonadati</taxon>
        <taxon>Pseudomonadota</taxon>
        <taxon>Gammaproteobacteria</taxon>
        <taxon>Oceanospirillales</taxon>
        <taxon>Pleioneaceae</taxon>
        <taxon>Aliikangiella</taxon>
    </lineage>
</organism>
<keyword evidence="3" id="KW-1185">Reference proteome</keyword>
<dbReference type="Proteomes" id="UP001548189">
    <property type="component" value="Unassembled WGS sequence"/>
</dbReference>
<dbReference type="InterPro" id="IPR046474">
    <property type="entry name" value="DUF6795"/>
</dbReference>
<evidence type="ECO:0000259" key="1">
    <source>
        <dbReference type="Pfam" id="PF20598"/>
    </source>
</evidence>
<proteinExistence type="predicted"/>